<dbReference type="InterPro" id="IPR001155">
    <property type="entry name" value="OxRdtase_FMN_N"/>
</dbReference>
<dbReference type="InterPro" id="IPR051799">
    <property type="entry name" value="NADH_flavin_oxidoreductase"/>
</dbReference>
<sequence>MSKVNTEKSVFESWKLGNLTLKNRIIKAATFEGLAQGGVPDERLVQFHEKFAAGGAGVVTVAYGAVNEDARTFDHQMCMQDDRVMGVLKKVTSTIHKHGAAASLQLAHCGMQTRYSKLSSKPFSFSASWGLNPYGLLAGIPFMRPMPEKIIEQTCDDYAISAKRAVEAGFDMLELHMGHGYLFSQFMSPAYNSRRDKFGGSLENRMRFPRLALRRVREAVGPDVPIVVKLNLQDGFEGGSTLDDCIEASKIIEQDGDASLLVLTGGFSAKSPMYLFRGPSAIKPLIAIQKNLIAKLVYTLAAKKFPDMPFKEMFFLDDAKKVREAVKMPIALVGGIKSLANFKTVMNEDFDGIVLGRTLIHEPDLPKIYETGEQSTSGCISCNRCVAHIDSDDGVICPINVEMASEAA</sequence>
<dbReference type="PANTHER" id="PTHR43656">
    <property type="entry name" value="BINDING OXIDOREDUCTASE, PUTATIVE (AFU_ORTHOLOGUE AFUA_2G08260)-RELATED"/>
    <property type="match status" value="1"/>
</dbReference>
<accession>A0A368E297</accession>
<dbReference type="PANTHER" id="PTHR43656:SF2">
    <property type="entry name" value="BINDING OXIDOREDUCTASE, PUTATIVE (AFU_ORTHOLOGUE AFUA_2G08260)-RELATED"/>
    <property type="match status" value="1"/>
</dbReference>
<dbReference type="Proteomes" id="UP000252132">
    <property type="component" value="Unassembled WGS sequence"/>
</dbReference>
<dbReference type="EMBL" id="QOQF01000006">
    <property type="protein sequence ID" value="RCL77663.1"/>
    <property type="molecule type" value="Genomic_DNA"/>
</dbReference>
<protein>
    <submittedName>
        <fullName evidence="4">NADH:flavin oxidoreductase</fullName>
    </submittedName>
</protein>
<dbReference type="GO" id="GO:0010181">
    <property type="term" value="F:FMN binding"/>
    <property type="evidence" value="ECO:0007669"/>
    <property type="project" value="InterPro"/>
</dbReference>
<evidence type="ECO:0000256" key="1">
    <source>
        <dbReference type="ARBA" id="ARBA00022630"/>
    </source>
</evidence>
<dbReference type="CDD" id="cd02803">
    <property type="entry name" value="OYE_like_FMN_family"/>
    <property type="match status" value="1"/>
</dbReference>
<evidence type="ECO:0000259" key="3">
    <source>
        <dbReference type="Pfam" id="PF00724"/>
    </source>
</evidence>
<dbReference type="Pfam" id="PF00724">
    <property type="entry name" value="Oxidored_FMN"/>
    <property type="match status" value="1"/>
</dbReference>
<organism evidence="4 5">
    <name type="scientific">PS1 clade bacterium</name>
    <dbReference type="NCBI Taxonomy" id="2175152"/>
    <lineage>
        <taxon>Bacteria</taxon>
        <taxon>Pseudomonadati</taxon>
        <taxon>Pseudomonadota</taxon>
        <taxon>Alphaproteobacteria</taxon>
        <taxon>PS1 clade</taxon>
    </lineage>
</organism>
<evidence type="ECO:0000313" key="4">
    <source>
        <dbReference type="EMBL" id="RCL77663.1"/>
    </source>
</evidence>
<evidence type="ECO:0000256" key="2">
    <source>
        <dbReference type="ARBA" id="ARBA00023002"/>
    </source>
</evidence>
<dbReference type="AlphaFoldDB" id="A0A368E297"/>
<comment type="caution">
    <text evidence="4">The sequence shown here is derived from an EMBL/GenBank/DDBJ whole genome shotgun (WGS) entry which is preliminary data.</text>
</comment>
<keyword evidence="1" id="KW-0285">Flavoprotein</keyword>
<reference evidence="4 5" key="1">
    <citation type="journal article" date="2018" name="Microbiome">
        <title>Fine metagenomic profile of the Mediterranean stratified and mixed water columns revealed by assembly and recruitment.</title>
        <authorList>
            <person name="Haro-Moreno J.M."/>
            <person name="Lopez-Perez M."/>
            <person name="De La Torre J.R."/>
            <person name="Picazo A."/>
            <person name="Camacho A."/>
            <person name="Rodriguez-Valera F."/>
        </authorList>
    </citation>
    <scope>NUCLEOTIDE SEQUENCE [LARGE SCALE GENOMIC DNA]</scope>
    <source>
        <strain evidence="4">MED-G55</strain>
    </source>
</reference>
<dbReference type="InterPro" id="IPR013785">
    <property type="entry name" value="Aldolase_TIM"/>
</dbReference>
<gene>
    <name evidence="4" type="ORF">DBW69_02730</name>
</gene>
<keyword evidence="2" id="KW-0560">Oxidoreductase</keyword>
<proteinExistence type="predicted"/>
<feature type="domain" description="NADH:flavin oxidoreductase/NADH oxidase N-terminal" evidence="3">
    <location>
        <begin position="10"/>
        <end position="254"/>
    </location>
</feature>
<name>A0A368E297_9PROT</name>
<evidence type="ECO:0000313" key="5">
    <source>
        <dbReference type="Proteomes" id="UP000252132"/>
    </source>
</evidence>
<dbReference type="Gene3D" id="3.20.20.70">
    <property type="entry name" value="Aldolase class I"/>
    <property type="match status" value="1"/>
</dbReference>
<dbReference type="SUPFAM" id="SSF51395">
    <property type="entry name" value="FMN-linked oxidoreductases"/>
    <property type="match status" value="1"/>
</dbReference>
<dbReference type="GO" id="GO:0016491">
    <property type="term" value="F:oxidoreductase activity"/>
    <property type="evidence" value="ECO:0007669"/>
    <property type="project" value="UniProtKB-KW"/>
</dbReference>